<dbReference type="InterPro" id="IPR011604">
    <property type="entry name" value="PDDEXK-like_dom_sf"/>
</dbReference>
<comment type="caution">
    <text evidence="2">The sequence shown here is derived from an EMBL/GenBank/DDBJ whole genome shotgun (WGS) entry which is preliminary data.</text>
</comment>
<proteinExistence type="predicted"/>
<keyword evidence="3" id="KW-1185">Reference proteome</keyword>
<accession>A0ABQ9E9L5</accession>
<evidence type="ECO:0000313" key="2">
    <source>
        <dbReference type="EMBL" id="KAJ8300506.1"/>
    </source>
</evidence>
<dbReference type="EMBL" id="JARBDR010000919">
    <property type="protein sequence ID" value="KAJ8300506.1"/>
    <property type="molecule type" value="Genomic_DNA"/>
</dbReference>
<dbReference type="SUPFAM" id="SSF52980">
    <property type="entry name" value="Restriction endonuclease-like"/>
    <property type="match status" value="1"/>
</dbReference>
<protein>
    <recommendedName>
        <fullName evidence="1">YqaJ viral recombinase domain-containing protein</fullName>
    </recommendedName>
</protein>
<dbReference type="Pfam" id="PF09588">
    <property type="entry name" value="YqaJ"/>
    <property type="match status" value="1"/>
</dbReference>
<gene>
    <name evidence="2" type="ORF">KUTeg_022025</name>
</gene>
<dbReference type="Gene3D" id="3.90.320.10">
    <property type="match status" value="1"/>
</dbReference>
<dbReference type="PANTHER" id="PTHR46609:SF8">
    <property type="entry name" value="YQAJ VIRAL RECOMBINASE DOMAIN-CONTAINING PROTEIN"/>
    <property type="match status" value="1"/>
</dbReference>
<sequence>MNPVTPPDGIAKQLYIKKINCHAHDIGLIVNPNVPFLGATPDASVCVNGQTGILEIKCHFSVRDLSLLETCQDEKYWPKFFLKKHGNELKLDT</sequence>
<dbReference type="InterPro" id="IPR011335">
    <property type="entry name" value="Restrct_endonuc-II-like"/>
</dbReference>
<evidence type="ECO:0000313" key="3">
    <source>
        <dbReference type="Proteomes" id="UP001217089"/>
    </source>
</evidence>
<dbReference type="Proteomes" id="UP001217089">
    <property type="component" value="Unassembled WGS sequence"/>
</dbReference>
<evidence type="ECO:0000259" key="1">
    <source>
        <dbReference type="Pfam" id="PF09588"/>
    </source>
</evidence>
<name>A0ABQ9E9L5_TEGGR</name>
<organism evidence="2 3">
    <name type="scientific">Tegillarca granosa</name>
    <name type="common">Malaysian cockle</name>
    <name type="synonym">Anadara granosa</name>
    <dbReference type="NCBI Taxonomy" id="220873"/>
    <lineage>
        <taxon>Eukaryota</taxon>
        <taxon>Metazoa</taxon>
        <taxon>Spiralia</taxon>
        <taxon>Lophotrochozoa</taxon>
        <taxon>Mollusca</taxon>
        <taxon>Bivalvia</taxon>
        <taxon>Autobranchia</taxon>
        <taxon>Pteriomorphia</taxon>
        <taxon>Arcoida</taxon>
        <taxon>Arcoidea</taxon>
        <taxon>Arcidae</taxon>
        <taxon>Tegillarca</taxon>
    </lineage>
</organism>
<dbReference type="InterPro" id="IPR019080">
    <property type="entry name" value="YqaJ_viral_recombinase"/>
</dbReference>
<reference evidence="2 3" key="1">
    <citation type="submission" date="2022-12" db="EMBL/GenBank/DDBJ databases">
        <title>Chromosome-level genome of Tegillarca granosa.</title>
        <authorList>
            <person name="Kim J."/>
        </authorList>
    </citation>
    <scope>NUCLEOTIDE SEQUENCE [LARGE SCALE GENOMIC DNA]</scope>
    <source>
        <strain evidence="2">Teg-2019</strain>
        <tissue evidence="2">Adductor muscle</tissue>
    </source>
</reference>
<feature type="domain" description="YqaJ viral recombinase" evidence="1">
    <location>
        <begin position="10"/>
        <end position="73"/>
    </location>
</feature>
<dbReference type="PANTHER" id="PTHR46609">
    <property type="entry name" value="EXONUCLEASE, PHAGE-TYPE/RECB, C-TERMINAL DOMAIN-CONTAINING PROTEIN"/>
    <property type="match status" value="1"/>
</dbReference>
<dbReference type="InterPro" id="IPR051703">
    <property type="entry name" value="NF-kappa-B_Signaling_Reg"/>
</dbReference>